<dbReference type="Pfam" id="PF01595">
    <property type="entry name" value="CNNM"/>
    <property type="match status" value="1"/>
</dbReference>
<keyword evidence="4 7" id="KW-1133">Transmembrane helix</keyword>
<dbReference type="EMBL" id="AP006485">
    <property type="protein sequence ID" value="BAM79023.1"/>
    <property type="molecule type" value="Genomic_DNA"/>
</dbReference>
<dbReference type="SUPFAM" id="SSF54631">
    <property type="entry name" value="CBS-domain pair"/>
    <property type="match status" value="1"/>
</dbReference>
<accession>M1VES5</accession>
<feature type="transmembrane region" description="Helical" evidence="9">
    <location>
        <begin position="129"/>
        <end position="148"/>
    </location>
</feature>
<evidence type="ECO:0000256" key="8">
    <source>
        <dbReference type="SAM" id="MobiDB-lite"/>
    </source>
</evidence>
<feature type="transmembrane region" description="Helical" evidence="9">
    <location>
        <begin position="44"/>
        <end position="68"/>
    </location>
</feature>
<dbReference type="InterPro" id="IPR045095">
    <property type="entry name" value="ACDP"/>
</dbReference>
<feature type="compositionally biased region" description="Basic and acidic residues" evidence="8">
    <location>
        <begin position="640"/>
        <end position="655"/>
    </location>
</feature>
<feature type="compositionally biased region" description="Low complexity" evidence="8">
    <location>
        <begin position="217"/>
        <end position="237"/>
    </location>
</feature>
<evidence type="ECO:0000256" key="9">
    <source>
        <dbReference type="SAM" id="Phobius"/>
    </source>
</evidence>
<evidence type="ECO:0000256" key="4">
    <source>
        <dbReference type="ARBA" id="ARBA00022989"/>
    </source>
</evidence>
<evidence type="ECO:0000256" key="5">
    <source>
        <dbReference type="ARBA" id="ARBA00023136"/>
    </source>
</evidence>
<name>M1VES5_CYAM1</name>
<dbReference type="Proteomes" id="UP000007014">
    <property type="component" value="Chromosome 3"/>
</dbReference>
<dbReference type="GO" id="GO:0030026">
    <property type="term" value="P:intracellular manganese ion homeostasis"/>
    <property type="evidence" value="ECO:0007669"/>
    <property type="project" value="TreeGrafter"/>
</dbReference>
<evidence type="ECO:0000256" key="3">
    <source>
        <dbReference type="ARBA" id="ARBA00022737"/>
    </source>
</evidence>
<feature type="region of interest" description="Disordered" evidence="8">
    <location>
        <begin position="564"/>
        <end position="788"/>
    </location>
</feature>
<feature type="compositionally biased region" description="Polar residues" evidence="8">
    <location>
        <begin position="713"/>
        <end position="725"/>
    </location>
</feature>
<dbReference type="GeneID" id="16992479"/>
<feature type="transmembrane region" description="Helical" evidence="9">
    <location>
        <begin position="160"/>
        <end position="186"/>
    </location>
</feature>
<dbReference type="CDD" id="cd04590">
    <property type="entry name" value="CBS_pair_CorC_HlyC_assoc"/>
    <property type="match status" value="1"/>
</dbReference>
<dbReference type="KEGG" id="cme:CYME_CMC089C"/>
<dbReference type="AlphaFoldDB" id="M1VES5"/>
<feature type="compositionally biased region" description="Low complexity" evidence="8">
    <location>
        <begin position="771"/>
        <end position="788"/>
    </location>
</feature>
<organism evidence="12 13">
    <name type="scientific">Cyanidioschyzon merolae (strain NIES-3377 / 10D)</name>
    <name type="common">Unicellular red alga</name>
    <dbReference type="NCBI Taxonomy" id="280699"/>
    <lineage>
        <taxon>Eukaryota</taxon>
        <taxon>Rhodophyta</taxon>
        <taxon>Bangiophyceae</taxon>
        <taxon>Cyanidiales</taxon>
        <taxon>Cyanidiaceae</taxon>
        <taxon>Cyanidioschyzon</taxon>
    </lineage>
</organism>
<dbReference type="InterPro" id="IPR002550">
    <property type="entry name" value="CNNM"/>
</dbReference>
<feature type="domain" description="CBS" evidence="10">
    <location>
        <begin position="425"/>
        <end position="494"/>
    </location>
</feature>
<comment type="subcellular location">
    <subcellularLocation>
        <location evidence="1">Membrane</location>
        <topology evidence="1">Multi-pass membrane protein</topology>
    </subcellularLocation>
</comment>
<keyword evidence="13" id="KW-1185">Reference proteome</keyword>
<gene>
    <name evidence="12" type="ORF">CYME_CMC089C</name>
</gene>
<feature type="region of interest" description="Disordered" evidence="8">
    <location>
        <begin position="217"/>
        <end position="240"/>
    </location>
</feature>
<evidence type="ECO:0000256" key="7">
    <source>
        <dbReference type="PROSITE-ProRule" id="PRU01193"/>
    </source>
</evidence>
<sequence length="788" mass="84413">MPLPLLTCSGAKYLLWVCWASKLQRTPDDELAQAASWLEAVPRPLLFVLALSCILLGALMAGLTLGLMSLDLFQLELLAVSGANPEEKSAARAIAPLRAKGNQLLVTLLLTNTLANELLPLVLDTLFPGGYAALVLSVVSVVVFGEVLPQAVCSRYGLKVGAATAGFTRTLMTIFWPVAAPAAWMLDKMLGKELRTGYDRDRLKALIQMHGPAGVTRAATPAPGAAAAAGSGTVASPDAPDLEWAPVVAAGAERTELRIQEPSPGYASTSSTMPRASSTQAVRRDSPNVGSNAVADKSFGTSWERAASTGTERAPAVASDGGRPSGFSVLSADEASMLVGILELSSKTVFQIMTKADDVFCLSVDDCLDRRLLKRILRLGHSRIPIYDGCRDNIIAILLVKQLLLVDPNKALPIRAIIRRKKRSHKKKVVSPVYVSKQCNLLDLLNEFQVGRSHMAIVVESLEPPADHGTRRFLGIVTLEDIVEEMIKEEVLDETDVFVDNEHRQPLLIRGQDKKWHYSIPPELLASRKRNPHLIQYRDIDESAYADAVVFTGGAITKSASVAASGQQRAANVTGTSKVDEARSATSPRPSSWCTEQAVTNATPPGSPHALPETETLQLRTGAAEATMASSSSSSFSETLPERDVRRDASAHAEHGNASVQTREQDETRADSEGNTRAPHGQLRVQDPDQLQGTEPPLVPGATSSSSESDSSQQPRPETSSQPTTGVPPAEPACDSDSEAETDLEYDFEAGTYVEPKNLAWRNKPDRSKRASPGSPAAPGATPMAQKQ</sequence>
<dbReference type="Gramene" id="CMC089CT">
    <property type="protein sequence ID" value="CMC089CT"/>
    <property type="gene ID" value="CMC089C"/>
</dbReference>
<evidence type="ECO:0000256" key="2">
    <source>
        <dbReference type="ARBA" id="ARBA00022692"/>
    </source>
</evidence>
<dbReference type="InterPro" id="IPR044751">
    <property type="entry name" value="Ion_transp-like_CBS"/>
</dbReference>
<protein>
    <submittedName>
        <fullName evidence="12">Uncharacterized protein</fullName>
    </submittedName>
</protein>
<reference evidence="12 13" key="1">
    <citation type="journal article" date="2004" name="Nature">
        <title>Genome sequence of the ultrasmall unicellular red alga Cyanidioschyzon merolae 10D.</title>
        <authorList>
            <person name="Matsuzaki M."/>
            <person name="Misumi O."/>
            <person name="Shin-i T."/>
            <person name="Maruyama S."/>
            <person name="Takahara M."/>
            <person name="Miyagishima S."/>
            <person name="Mori T."/>
            <person name="Nishida K."/>
            <person name="Yagisawa F."/>
            <person name="Nishida K."/>
            <person name="Yoshida Y."/>
            <person name="Nishimura Y."/>
            <person name="Nakao S."/>
            <person name="Kobayashi T."/>
            <person name="Momoyama Y."/>
            <person name="Higashiyama T."/>
            <person name="Minoda A."/>
            <person name="Sano M."/>
            <person name="Nomoto H."/>
            <person name="Oishi K."/>
            <person name="Hayashi H."/>
            <person name="Ohta F."/>
            <person name="Nishizaka S."/>
            <person name="Haga S."/>
            <person name="Miura S."/>
            <person name="Morishita T."/>
            <person name="Kabeya Y."/>
            <person name="Terasawa K."/>
            <person name="Suzuki Y."/>
            <person name="Ishii Y."/>
            <person name="Asakawa S."/>
            <person name="Takano H."/>
            <person name="Ohta N."/>
            <person name="Kuroiwa H."/>
            <person name="Tanaka K."/>
            <person name="Shimizu N."/>
            <person name="Sugano S."/>
            <person name="Sato N."/>
            <person name="Nozaki H."/>
            <person name="Ogasawara N."/>
            <person name="Kohara Y."/>
            <person name="Kuroiwa T."/>
        </authorList>
    </citation>
    <scope>NUCLEOTIDE SEQUENCE [LARGE SCALE GENOMIC DNA]</scope>
    <source>
        <strain evidence="12 13">10D</strain>
    </source>
</reference>
<dbReference type="RefSeq" id="XP_005535309.1">
    <property type="nucleotide sequence ID" value="XM_005535252.1"/>
</dbReference>
<dbReference type="OMA" id="YDSAGMM"/>
<dbReference type="GO" id="GO:0016020">
    <property type="term" value="C:membrane"/>
    <property type="evidence" value="ECO:0007669"/>
    <property type="project" value="UniProtKB-SubCell"/>
</dbReference>
<feature type="compositionally biased region" description="Polar residues" evidence="8">
    <location>
        <begin position="266"/>
        <end position="281"/>
    </location>
</feature>
<evidence type="ECO:0000313" key="12">
    <source>
        <dbReference type="EMBL" id="BAM79023.1"/>
    </source>
</evidence>
<keyword evidence="3" id="KW-0677">Repeat</keyword>
<feature type="compositionally biased region" description="Acidic residues" evidence="8">
    <location>
        <begin position="734"/>
        <end position="748"/>
    </location>
</feature>
<evidence type="ECO:0000259" key="10">
    <source>
        <dbReference type="PROSITE" id="PS51371"/>
    </source>
</evidence>
<keyword evidence="6" id="KW-0129">CBS domain</keyword>
<dbReference type="eggNOG" id="KOG2118">
    <property type="taxonomic scope" value="Eukaryota"/>
</dbReference>
<dbReference type="PANTHER" id="PTHR12064:SF97">
    <property type="entry name" value="METAL TRANSPORTER CNNM-5"/>
    <property type="match status" value="1"/>
</dbReference>
<keyword evidence="5 7" id="KW-0472">Membrane</keyword>
<evidence type="ECO:0000259" key="11">
    <source>
        <dbReference type="PROSITE" id="PS51846"/>
    </source>
</evidence>
<dbReference type="HOGENOM" id="CLU_356170_0_0_1"/>
<proteinExistence type="predicted"/>
<feature type="compositionally biased region" description="Basic and acidic residues" evidence="8">
    <location>
        <begin position="663"/>
        <end position="674"/>
    </location>
</feature>
<feature type="compositionally biased region" description="Polar residues" evidence="8">
    <location>
        <begin position="584"/>
        <end position="604"/>
    </location>
</feature>
<dbReference type="InterPro" id="IPR046342">
    <property type="entry name" value="CBS_dom_sf"/>
</dbReference>
<evidence type="ECO:0000256" key="6">
    <source>
        <dbReference type="PROSITE-ProRule" id="PRU00703"/>
    </source>
</evidence>
<evidence type="ECO:0000313" key="13">
    <source>
        <dbReference type="Proteomes" id="UP000007014"/>
    </source>
</evidence>
<feature type="compositionally biased region" description="Polar residues" evidence="8">
    <location>
        <begin position="564"/>
        <end position="577"/>
    </location>
</feature>
<dbReference type="InterPro" id="IPR000644">
    <property type="entry name" value="CBS_dom"/>
</dbReference>
<dbReference type="PROSITE" id="PS51846">
    <property type="entry name" value="CNNM"/>
    <property type="match status" value="1"/>
</dbReference>
<dbReference type="FunFam" id="3.10.580.10:FF:000006">
    <property type="entry name" value="DUF21 and CBS domain protein"/>
    <property type="match status" value="1"/>
</dbReference>
<feature type="domain" description="CNNM transmembrane" evidence="11">
    <location>
        <begin position="39"/>
        <end position="220"/>
    </location>
</feature>
<dbReference type="PANTHER" id="PTHR12064">
    <property type="entry name" value="METAL TRANSPORTER CNNM"/>
    <property type="match status" value="1"/>
</dbReference>
<dbReference type="GO" id="GO:0005737">
    <property type="term" value="C:cytoplasm"/>
    <property type="evidence" value="ECO:0007669"/>
    <property type="project" value="TreeGrafter"/>
</dbReference>
<dbReference type="OrthoDB" id="5353557at2759"/>
<dbReference type="PROSITE" id="PS51371">
    <property type="entry name" value="CBS"/>
    <property type="match status" value="1"/>
</dbReference>
<reference evidence="12 13" key="2">
    <citation type="journal article" date="2007" name="BMC Biol.">
        <title>A 100%-complete sequence reveals unusually simple genomic features in the hot-spring red alga Cyanidioschyzon merolae.</title>
        <authorList>
            <person name="Nozaki H."/>
            <person name="Takano H."/>
            <person name="Misumi O."/>
            <person name="Terasawa K."/>
            <person name="Matsuzaki M."/>
            <person name="Maruyama S."/>
            <person name="Nishida K."/>
            <person name="Yagisawa F."/>
            <person name="Yoshida Y."/>
            <person name="Fujiwara T."/>
            <person name="Takio S."/>
            <person name="Tamura K."/>
            <person name="Chung S.J."/>
            <person name="Nakamura S."/>
            <person name="Kuroiwa H."/>
            <person name="Tanaka K."/>
            <person name="Sato N."/>
            <person name="Kuroiwa T."/>
        </authorList>
    </citation>
    <scope>NUCLEOTIDE SEQUENCE [LARGE SCALE GENOMIC DNA]</scope>
    <source>
        <strain evidence="12 13">10D</strain>
    </source>
</reference>
<keyword evidence="2 7" id="KW-0812">Transmembrane</keyword>
<dbReference type="GO" id="GO:0010960">
    <property type="term" value="P:magnesium ion homeostasis"/>
    <property type="evidence" value="ECO:0007669"/>
    <property type="project" value="InterPro"/>
</dbReference>
<evidence type="ECO:0000256" key="1">
    <source>
        <dbReference type="ARBA" id="ARBA00004141"/>
    </source>
</evidence>
<dbReference type="Gene3D" id="3.10.580.10">
    <property type="entry name" value="CBS-domain"/>
    <property type="match status" value="1"/>
</dbReference>
<feature type="region of interest" description="Disordered" evidence="8">
    <location>
        <begin position="253"/>
        <end position="323"/>
    </location>
</feature>